<evidence type="ECO:0000313" key="7">
    <source>
        <dbReference type="EMBL" id="MEQ3549010.1"/>
    </source>
</evidence>
<evidence type="ECO:0000313" key="8">
    <source>
        <dbReference type="Proteomes" id="UP001494902"/>
    </source>
</evidence>
<reference evidence="7 8" key="1">
    <citation type="submission" date="2024-03" db="EMBL/GenBank/DDBJ databases">
        <title>Draft genome sequence of Pseudonocardia nematodicida JCM 31783.</title>
        <authorList>
            <person name="Butdee W."/>
            <person name="Duangmal K."/>
        </authorList>
    </citation>
    <scope>NUCLEOTIDE SEQUENCE [LARGE SCALE GENOMIC DNA]</scope>
    <source>
        <strain evidence="7 8">JCM 31783</strain>
    </source>
</reference>
<gene>
    <name evidence="7" type="ORF">WIS52_00890</name>
</gene>
<dbReference type="GO" id="GO:0008483">
    <property type="term" value="F:transaminase activity"/>
    <property type="evidence" value="ECO:0007669"/>
    <property type="project" value="UniProtKB-KW"/>
</dbReference>
<evidence type="ECO:0000256" key="4">
    <source>
        <dbReference type="RuleBase" id="RU004504"/>
    </source>
</evidence>
<keyword evidence="2" id="KW-0663">Pyridoxal phosphate</keyword>
<dbReference type="InterPro" id="IPR015421">
    <property type="entry name" value="PyrdxlP-dep_Trfase_major"/>
</dbReference>
<keyword evidence="7" id="KW-0032">Aminotransferase</keyword>
<dbReference type="Gene3D" id="3.40.640.10">
    <property type="entry name" value="Type I PLP-dependent aspartate aminotransferase-like (Major domain)"/>
    <property type="match status" value="1"/>
</dbReference>
<proteinExistence type="inferred from homology"/>
<dbReference type="Proteomes" id="UP001494902">
    <property type="component" value="Unassembled WGS sequence"/>
</dbReference>
<dbReference type="InterPro" id="IPR020578">
    <property type="entry name" value="Aminotrans_V_PyrdxlP_BS"/>
</dbReference>
<dbReference type="PROSITE" id="PS00595">
    <property type="entry name" value="AA_TRANSFER_CLASS_5"/>
    <property type="match status" value="1"/>
</dbReference>
<accession>A0ABV1K3H2</accession>
<protein>
    <submittedName>
        <fullName evidence="7">Aminotransferase class V-fold PLP-dependent enzyme</fullName>
    </submittedName>
</protein>
<dbReference type="SUPFAM" id="SSF53383">
    <property type="entry name" value="PLP-dependent transferases"/>
    <property type="match status" value="1"/>
</dbReference>
<dbReference type="RefSeq" id="WP_349296102.1">
    <property type="nucleotide sequence ID" value="NZ_JBEDNQ010000001.1"/>
</dbReference>
<dbReference type="PANTHER" id="PTHR43586:SF24">
    <property type="entry name" value="BLR4730 PROTEIN"/>
    <property type="match status" value="1"/>
</dbReference>
<keyword evidence="7" id="KW-0808">Transferase</keyword>
<feature type="compositionally biased region" description="Basic and acidic residues" evidence="5">
    <location>
        <begin position="1"/>
        <end position="11"/>
    </location>
</feature>
<dbReference type="InterPro" id="IPR015422">
    <property type="entry name" value="PyrdxlP-dep_Trfase_small"/>
</dbReference>
<evidence type="ECO:0000259" key="6">
    <source>
        <dbReference type="Pfam" id="PF00266"/>
    </source>
</evidence>
<organism evidence="7 8">
    <name type="scientific">Pseudonocardia nematodicida</name>
    <dbReference type="NCBI Taxonomy" id="1206997"/>
    <lineage>
        <taxon>Bacteria</taxon>
        <taxon>Bacillati</taxon>
        <taxon>Actinomycetota</taxon>
        <taxon>Actinomycetes</taxon>
        <taxon>Pseudonocardiales</taxon>
        <taxon>Pseudonocardiaceae</taxon>
        <taxon>Pseudonocardia</taxon>
    </lineage>
</organism>
<comment type="caution">
    <text evidence="7">The sequence shown here is derived from an EMBL/GenBank/DDBJ whole genome shotgun (WGS) entry which is preliminary data.</text>
</comment>
<dbReference type="InterPro" id="IPR015424">
    <property type="entry name" value="PyrdxlP-dep_Trfase"/>
</dbReference>
<dbReference type="InterPro" id="IPR000192">
    <property type="entry name" value="Aminotrans_V_dom"/>
</dbReference>
<feature type="domain" description="Aminotransferase class V" evidence="6">
    <location>
        <begin position="47"/>
        <end position="409"/>
    </location>
</feature>
<evidence type="ECO:0000256" key="2">
    <source>
        <dbReference type="ARBA" id="ARBA00022898"/>
    </source>
</evidence>
<dbReference type="Gene3D" id="3.90.1150.10">
    <property type="entry name" value="Aspartate Aminotransferase, domain 1"/>
    <property type="match status" value="1"/>
</dbReference>
<sequence>MSTESVADRVSDPATDPAQEAMPAQTLDVAAERARTPGATESHHLNAAGAALPTAAVVDAVVGHLRLEERDGGYEAAAAVADRVDAVYDGIADLVGGRASEIALFDTATTGLRVLVDALVSGGSVRLLVSRSAYVSHALHLMTHARRTGAELEILPLDPATGAVDLGALETTLRAGGPAIVFVAHLPTSSGLVEPVTEIGALARRHGARFVVDATQSVGHLAVDVGAIGCDVLVTTGRKFLRAPRGTAFAWVHPDVLPVLEPTAPDVRGAAWTADREWTLAATARRFETWEHSVACRLGLGVAVRETTERGIDATAAHLVSLGASLREQLRERAGVTVRDPASSASGMVTFTVDGVDPAEVKIRLAAARVRVVTVPASHGRWDLGARGVPAVVRASVHVYNDAADVDALLTVVDAITREAR</sequence>
<comment type="cofactor">
    <cofactor evidence="1 4">
        <name>pyridoxal 5'-phosphate</name>
        <dbReference type="ChEBI" id="CHEBI:597326"/>
    </cofactor>
</comment>
<evidence type="ECO:0000256" key="5">
    <source>
        <dbReference type="SAM" id="MobiDB-lite"/>
    </source>
</evidence>
<comment type="similarity">
    <text evidence="3">Belongs to the class-V pyridoxal-phosphate-dependent aminotransferase family.</text>
</comment>
<name>A0ABV1K3H2_9PSEU</name>
<keyword evidence="8" id="KW-1185">Reference proteome</keyword>
<dbReference type="PANTHER" id="PTHR43586">
    <property type="entry name" value="CYSTEINE DESULFURASE"/>
    <property type="match status" value="1"/>
</dbReference>
<evidence type="ECO:0000256" key="1">
    <source>
        <dbReference type="ARBA" id="ARBA00001933"/>
    </source>
</evidence>
<dbReference type="Pfam" id="PF00266">
    <property type="entry name" value="Aminotran_5"/>
    <property type="match status" value="1"/>
</dbReference>
<dbReference type="EMBL" id="JBEDNQ010000001">
    <property type="protein sequence ID" value="MEQ3549010.1"/>
    <property type="molecule type" value="Genomic_DNA"/>
</dbReference>
<evidence type="ECO:0000256" key="3">
    <source>
        <dbReference type="RuleBase" id="RU004075"/>
    </source>
</evidence>
<feature type="region of interest" description="Disordered" evidence="5">
    <location>
        <begin position="1"/>
        <end position="23"/>
    </location>
</feature>